<dbReference type="RefSeq" id="WP_179795017.1">
    <property type="nucleotide sequence ID" value="NZ_BAABHP010000025.1"/>
</dbReference>
<gene>
    <name evidence="1" type="ORF">BJ983_003564</name>
</gene>
<dbReference type="EMBL" id="JACCBN010000001">
    <property type="protein sequence ID" value="NYD37462.1"/>
    <property type="molecule type" value="Genomic_DNA"/>
</dbReference>
<proteinExistence type="predicted"/>
<sequence length="87" mass="9101">MSDPNRSEHARVIARSVLANLESLQAEGLGAGDLGDVTAICRTLDASAVDPDSAGILVRRLRALLTAAHGLTGRTFVGWLDDIDSST</sequence>
<evidence type="ECO:0000313" key="2">
    <source>
        <dbReference type="Proteomes" id="UP000535890"/>
    </source>
</evidence>
<comment type="caution">
    <text evidence="1">The sequence shown here is derived from an EMBL/GenBank/DDBJ whole genome shotgun (WGS) entry which is preliminary data.</text>
</comment>
<accession>A0A7Y9J6L9</accession>
<reference evidence="1 2" key="1">
    <citation type="submission" date="2020-07" db="EMBL/GenBank/DDBJ databases">
        <title>Sequencing the genomes of 1000 actinobacteria strains.</title>
        <authorList>
            <person name="Klenk H.-P."/>
        </authorList>
    </citation>
    <scope>NUCLEOTIDE SEQUENCE [LARGE SCALE GENOMIC DNA]</scope>
    <source>
        <strain evidence="1 2">DSM 45772</strain>
    </source>
</reference>
<evidence type="ECO:0000313" key="1">
    <source>
        <dbReference type="EMBL" id="NYD37462.1"/>
    </source>
</evidence>
<keyword evidence="2" id="KW-1185">Reference proteome</keyword>
<dbReference type="AlphaFoldDB" id="A0A7Y9J6L9"/>
<name>A0A7Y9J6L9_9PSEU</name>
<dbReference type="Proteomes" id="UP000535890">
    <property type="component" value="Unassembled WGS sequence"/>
</dbReference>
<protein>
    <submittedName>
        <fullName evidence="1">Uncharacterized protein</fullName>
    </submittedName>
</protein>
<organism evidence="1 2">
    <name type="scientific">Actinomycetospora corticicola</name>
    <dbReference type="NCBI Taxonomy" id="663602"/>
    <lineage>
        <taxon>Bacteria</taxon>
        <taxon>Bacillati</taxon>
        <taxon>Actinomycetota</taxon>
        <taxon>Actinomycetes</taxon>
        <taxon>Pseudonocardiales</taxon>
        <taxon>Pseudonocardiaceae</taxon>
        <taxon>Actinomycetospora</taxon>
    </lineage>
</organism>